<evidence type="ECO:0000313" key="4">
    <source>
        <dbReference type="Proteomes" id="UP000279306"/>
    </source>
</evidence>
<reference evidence="3 4" key="1">
    <citation type="submission" date="2018-12" db="EMBL/GenBank/DDBJ databases">
        <authorList>
            <consortium name="Pathogen Informatics"/>
        </authorList>
    </citation>
    <scope>NUCLEOTIDE SEQUENCE [LARGE SCALE GENOMIC DNA]</scope>
    <source>
        <strain evidence="3 4">NCTC10437</strain>
    </source>
</reference>
<evidence type="ECO:0000256" key="1">
    <source>
        <dbReference type="ARBA" id="ARBA00008791"/>
    </source>
</evidence>
<dbReference type="Proteomes" id="UP000279306">
    <property type="component" value="Chromosome"/>
</dbReference>
<comment type="similarity">
    <text evidence="1">Belongs to the universal stress protein A family.</text>
</comment>
<gene>
    <name evidence="3" type="ORF">NCTC10437_03579</name>
</gene>
<dbReference type="Pfam" id="PF00582">
    <property type="entry name" value="Usp"/>
    <property type="match status" value="1"/>
</dbReference>
<dbReference type="InterPro" id="IPR006015">
    <property type="entry name" value="Universal_stress_UspA"/>
</dbReference>
<dbReference type="STRING" id="1791.GCA_001049355_03128"/>
<protein>
    <submittedName>
        <fullName evidence="3">UspA domain-containing protein</fullName>
    </submittedName>
</protein>
<evidence type="ECO:0000313" key="3">
    <source>
        <dbReference type="EMBL" id="VEG56556.1"/>
    </source>
</evidence>
<dbReference type="OrthoDB" id="4614783at2"/>
<dbReference type="InterPro" id="IPR006016">
    <property type="entry name" value="UspA"/>
</dbReference>
<dbReference type="PANTHER" id="PTHR46268:SF6">
    <property type="entry name" value="UNIVERSAL STRESS PROTEIN UP12"/>
    <property type="match status" value="1"/>
</dbReference>
<evidence type="ECO:0000259" key="2">
    <source>
        <dbReference type="Pfam" id="PF00582"/>
    </source>
</evidence>
<proteinExistence type="inferred from homology"/>
<dbReference type="KEGG" id="mauu:NCTC10437_03579"/>
<feature type="domain" description="UspA" evidence="2">
    <location>
        <begin position="8"/>
        <end position="135"/>
    </location>
</feature>
<organism evidence="3 4">
    <name type="scientific">Mycolicibacterium aurum</name>
    <name type="common">Mycobacterium aurum</name>
    <dbReference type="NCBI Taxonomy" id="1791"/>
    <lineage>
        <taxon>Bacteria</taxon>
        <taxon>Bacillati</taxon>
        <taxon>Actinomycetota</taxon>
        <taxon>Actinomycetes</taxon>
        <taxon>Mycobacteriales</taxon>
        <taxon>Mycobacteriaceae</taxon>
        <taxon>Mycolicibacterium</taxon>
    </lineage>
</organism>
<name>A0A448IVS2_MYCAU</name>
<sequence>MNAATLPVIAGIDGSTTAMTAAYWAVQEAAGRDAPLRLVYVTKTTHSAAEYAEDVRKGHACLHEARTAIEAMGTPVTIETAVVDGPPAAALVDASSQAQMVCVGSVGIGRYARSILGSVAAELAEKAACPVAVIRPDSDAGTHHDSGWIIVADNEKPDNHAVVEQAMREATIRQAPVLLLGTDGRPESHAALEREIGDWKSRYPDVRVYPIANRAEVTHFLKKHHEHVLLAVIGSSEAGEVADIVGHGHALFPHSASSALVVRPRCA</sequence>
<dbReference type="SUPFAM" id="SSF52402">
    <property type="entry name" value="Adenine nucleotide alpha hydrolases-like"/>
    <property type="match status" value="1"/>
</dbReference>
<dbReference type="Gene3D" id="3.40.50.12370">
    <property type="match status" value="1"/>
</dbReference>
<dbReference type="RefSeq" id="WP_048633016.1">
    <property type="nucleotide sequence ID" value="NZ_CVQQ01000009.1"/>
</dbReference>
<dbReference type="EMBL" id="LR134356">
    <property type="protein sequence ID" value="VEG56556.1"/>
    <property type="molecule type" value="Genomic_DNA"/>
</dbReference>
<keyword evidence="4" id="KW-1185">Reference proteome</keyword>
<accession>A0A448IVS2</accession>
<dbReference type="AlphaFoldDB" id="A0A448IVS2"/>
<dbReference type="PANTHER" id="PTHR46268">
    <property type="entry name" value="STRESS RESPONSE PROTEIN NHAX"/>
    <property type="match status" value="1"/>
</dbReference>
<dbReference type="PRINTS" id="PR01438">
    <property type="entry name" value="UNVRSLSTRESS"/>
</dbReference>